<dbReference type="GO" id="GO:0036064">
    <property type="term" value="C:ciliary basal body"/>
    <property type="evidence" value="ECO:0000318"/>
    <property type="project" value="GO_Central"/>
</dbReference>
<evidence type="ECO:0000256" key="4">
    <source>
        <dbReference type="ARBA" id="ARBA00023054"/>
    </source>
</evidence>
<dbReference type="AlphaFoldDB" id="A0A1Y1IH00"/>
<name>A0A1Y1IH00_KLENI</name>
<feature type="region of interest" description="Disordered" evidence="8">
    <location>
        <begin position="224"/>
        <end position="258"/>
    </location>
</feature>
<dbReference type="EMBL" id="DF237555">
    <property type="protein sequence ID" value="GAQ90154.1"/>
    <property type="molecule type" value="Genomic_DNA"/>
</dbReference>
<evidence type="ECO:0000256" key="3">
    <source>
        <dbReference type="ARBA" id="ARBA00014087"/>
    </source>
</evidence>
<organism evidence="9 10">
    <name type="scientific">Klebsormidium nitens</name>
    <name type="common">Green alga</name>
    <name type="synonym">Ulothrix nitens</name>
    <dbReference type="NCBI Taxonomy" id="105231"/>
    <lineage>
        <taxon>Eukaryota</taxon>
        <taxon>Viridiplantae</taxon>
        <taxon>Streptophyta</taxon>
        <taxon>Klebsormidiophyceae</taxon>
        <taxon>Klebsormidiales</taxon>
        <taxon>Klebsormidiaceae</taxon>
        <taxon>Klebsormidium</taxon>
    </lineage>
</organism>
<evidence type="ECO:0000256" key="1">
    <source>
        <dbReference type="ARBA" id="ARBA00004138"/>
    </source>
</evidence>
<comment type="similarity">
    <text evidence="2">Belongs to the CFAP157 family.</text>
</comment>
<comment type="subcellular location">
    <subcellularLocation>
        <location evidence="1">Cell projection</location>
        <location evidence="1">Cilium</location>
    </subcellularLocation>
</comment>
<keyword evidence="4 7" id="KW-0175">Coiled coil</keyword>
<reference evidence="9 10" key="1">
    <citation type="journal article" date="2014" name="Nat. Commun.">
        <title>Klebsormidium flaccidum genome reveals primary factors for plant terrestrial adaptation.</title>
        <authorList>
            <person name="Hori K."/>
            <person name="Maruyama F."/>
            <person name="Fujisawa T."/>
            <person name="Togashi T."/>
            <person name="Yamamoto N."/>
            <person name="Seo M."/>
            <person name="Sato S."/>
            <person name="Yamada T."/>
            <person name="Mori H."/>
            <person name="Tajima N."/>
            <person name="Moriyama T."/>
            <person name="Ikeuchi M."/>
            <person name="Watanabe M."/>
            <person name="Wada H."/>
            <person name="Kobayashi K."/>
            <person name="Saito M."/>
            <person name="Masuda T."/>
            <person name="Sasaki-Sekimoto Y."/>
            <person name="Mashiguchi K."/>
            <person name="Awai K."/>
            <person name="Shimojima M."/>
            <person name="Masuda S."/>
            <person name="Iwai M."/>
            <person name="Nobusawa T."/>
            <person name="Narise T."/>
            <person name="Kondo S."/>
            <person name="Saito H."/>
            <person name="Sato R."/>
            <person name="Murakawa M."/>
            <person name="Ihara Y."/>
            <person name="Oshima-Yamada Y."/>
            <person name="Ohtaka K."/>
            <person name="Satoh M."/>
            <person name="Sonobe K."/>
            <person name="Ishii M."/>
            <person name="Ohtani R."/>
            <person name="Kanamori-Sato M."/>
            <person name="Honoki R."/>
            <person name="Miyazaki D."/>
            <person name="Mochizuki H."/>
            <person name="Umetsu J."/>
            <person name="Higashi K."/>
            <person name="Shibata D."/>
            <person name="Kamiya Y."/>
            <person name="Sato N."/>
            <person name="Nakamura Y."/>
            <person name="Tabata S."/>
            <person name="Ida S."/>
            <person name="Kurokawa K."/>
            <person name="Ohta H."/>
        </authorList>
    </citation>
    <scope>NUCLEOTIDE SEQUENCE [LARGE SCALE GENOMIC DNA]</scope>
    <source>
        <strain evidence="9 10">NIES-2285</strain>
    </source>
</reference>
<proteinExistence type="inferred from homology"/>
<evidence type="ECO:0000313" key="10">
    <source>
        <dbReference type="Proteomes" id="UP000054558"/>
    </source>
</evidence>
<dbReference type="PANTHER" id="PTHR31954:SF1">
    <property type="entry name" value="CILIA- AND FLAGELLA-ASSOCIATED PROTEIN 157"/>
    <property type="match status" value="1"/>
</dbReference>
<dbReference type="OMA" id="MISELQY"/>
<keyword evidence="6" id="KW-0966">Cell projection</keyword>
<feature type="region of interest" description="Disordered" evidence="8">
    <location>
        <begin position="536"/>
        <end position="609"/>
    </location>
</feature>
<keyword evidence="10" id="KW-1185">Reference proteome</keyword>
<sequence>MGPKQDVAETSDDEKEEVGEEEEEAEGEGALEDDGDAESEGDPDSRLKRRLLSAQAKERLTALSERCRLLTAENEKLTEEVTEARSSLHDISEVLTAEVAAKTAAVAALERQLAEALRDAERTRGALERELAEERTTAKQHIADLTTRTEDAERQLREVRDFAERKGHLDEQLAAARAELVRQHKEHEDALCSLERHTVQDKDALRKEAAAKLKEAKAAMMALTESQLDTVSPRRQRDSAAHPAQRRQAAGERALGACPDMPPASAECQCLTEGAAAEHAAWHPAQATRATIAENEALATELRYTAKRAEKLLQQSEKLAAENAALKRDLDLSNTLAAEVARKQCLSAKAVALLTARVAGQHEAHREVDQECADLRAQARALAAHRNALEDQLAAAQQDAARLRGVAEAQAAELAAAAAHEDEALHFLRACLADVREQIVAVTAPPAGGPDSTGPAVVQGGLDELAPHQRQHALEYLFRKLAAYQAVKRGAASLAPAVQYSFASARFAGLGSPIATLQSDPSISELLALSAPLSPVKGDAVSPHGPGTKPPPPPEMASQPQCGVGAMGRSPPGAERDRSSLKGGGRLAGPGRANGPRAPRIGGSRLKDT</sequence>
<evidence type="ECO:0000256" key="7">
    <source>
        <dbReference type="SAM" id="Coils"/>
    </source>
</evidence>
<evidence type="ECO:0000256" key="5">
    <source>
        <dbReference type="ARBA" id="ARBA00023069"/>
    </source>
</evidence>
<dbReference type="Proteomes" id="UP000054558">
    <property type="component" value="Unassembled WGS sequence"/>
</dbReference>
<feature type="coiled-coil region" evidence="7">
    <location>
        <begin position="53"/>
        <end position="137"/>
    </location>
</feature>
<dbReference type="GO" id="GO:0008017">
    <property type="term" value="F:microtubule binding"/>
    <property type="evidence" value="ECO:0000318"/>
    <property type="project" value="GO_Central"/>
</dbReference>
<feature type="coiled-coil region" evidence="7">
    <location>
        <begin position="372"/>
        <end position="406"/>
    </location>
</feature>
<keyword evidence="5" id="KW-0969">Cilium</keyword>
<accession>A0A1Y1IH00</accession>
<dbReference type="PANTHER" id="PTHR31954">
    <property type="entry name" value="CILIA- AND FLAGELLA-ASSOCIATED PROTEIN 157"/>
    <property type="match status" value="1"/>
</dbReference>
<dbReference type="InterPro" id="IPR038844">
    <property type="entry name" value="CFAP157"/>
</dbReference>
<evidence type="ECO:0000256" key="2">
    <source>
        <dbReference type="ARBA" id="ARBA00010841"/>
    </source>
</evidence>
<evidence type="ECO:0000313" key="9">
    <source>
        <dbReference type="EMBL" id="GAQ90154.1"/>
    </source>
</evidence>
<feature type="compositionally biased region" description="Acidic residues" evidence="8">
    <location>
        <begin position="9"/>
        <end position="42"/>
    </location>
</feature>
<feature type="region of interest" description="Disordered" evidence="8">
    <location>
        <begin position="1"/>
        <end position="49"/>
    </location>
</feature>
<evidence type="ECO:0000256" key="8">
    <source>
        <dbReference type="SAM" id="MobiDB-lite"/>
    </source>
</evidence>
<protein>
    <recommendedName>
        <fullName evidence="3">Cilia- and flagella-associated protein 157</fullName>
    </recommendedName>
</protein>
<gene>
    <name evidence="9" type="ORF">KFL_006060070</name>
</gene>
<dbReference type="STRING" id="105231.A0A1Y1IH00"/>
<evidence type="ECO:0000256" key="6">
    <source>
        <dbReference type="ARBA" id="ARBA00023273"/>
    </source>
</evidence>